<dbReference type="AlphaFoldDB" id="A0A9W4UPU3"/>
<keyword evidence="3" id="KW-1185">Reference proteome</keyword>
<evidence type="ECO:0000313" key="2">
    <source>
        <dbReference type="EMBL" id="CAI6338582.1"/>
    </source>
</evidence>
<evidence type="ECO:0000313" key="3">
    <source>
        <dbReference type="Proteomes" id="UP001152607"/>
    </source>
</evidence>
<dbReference type="Proteomes" id="UP001152607">
    <property type="component" value="Unassembled WGS sequence"/>
</dbReference>
<dbReference type="EMBL" id="CAOQHR010000008">
    <property type="protein sequence ID" value="CAI6338582.1"/>
    <property type="molecule type" value="Genomic_DNA"/>
</dbReference>
<organism evidence="2 3">
    <name type="scientific">Periconia digitata</name>
    <dbReference type="NCBI Taxonomy" id="1303443"/>
    <lineage>
        <taxon>Eukaryota</taxon>
        <taxon>Fungi</taxon>
        <taxon>Dikarya</taxon>
        <taxon>Ascomycota</taxon>
        <taxon>Pezizomycotina</taxon>
        <taxon>Dothideomycetes</taxon>
        <taxon>Pleosporomycetidae</taxon>
        <taxon>Pleosporales</taxon>
        <taxon>Massarineae</taxon>
        <taxon>Periconiaceae</taxon>
        <taxon>Periconia</taxon>
    </lineage>
</organism>
<gene>
    <name evidence="2" type="ORF">PDIGIT_LOCUS11712</name>
</gene>
<sequence length="190" mass="21445">MNGNQRNSISKLPPEIMENDKGKLRGKQGKPSTNRPTSLRRCVSSRVRPFQELCSLICSHVAQRLLPLATTVNQFMVDQEGMKEFENMKRKLVGTDGRTWEEKGMGHRFVLSRARVYVRALQSPQKKRPKDGVGVLTTTRLASCQSVIMAFASIYPSVRPKTYQGVHEAVDDAIQRTIGLADQRESWNVT</sequence>
<feature type="compositionally biased region" description="Polar residues" evidence="1">
    <location>
        <begin position="1"/>
        <end position="10"/>
    </location>
</feature>
<evidence type="ECO:0000256" key="1">
    <source>
        <dbReference type="SAM" id="MobiDB-lite"/>
    </source>
</evidence>
<reference evidence="2" key="1">
    <citation type="submission" date="2023-01" db="EMBL/GenBank/DDBJ databases">
        <authorList>
            <person name="Van Ghelder C."/>
            <person name="Rancurel C."/>
        </authorList>
    </citation>
    <scope>NUCLEOTIDE SEQUENCE</scope>
    <source>
        <strain evidence="2">CNCM I-4278</strain>
    </source>
</reference>
<proteinExistence type="predicted"/>
<feature type="region of interest" description="Disordered" evidence="1">
    <location>
        <begin position="1"/>
        <end position="38"/>
    </location>
</feature>
<comment type="caution">
    <text evidence="2">The sequence shown here is derived from an EMBL/GenBank/DDBJ whole genome shotgun (WGS) entry which is preliminary data.</text>
</comment>
<accession>A0A9W4UPU3</accession>
<name>A0A9W4UPU3_9PLEO</name>
<protein>
    <submittedName>
        <fullName evidence="2">Uncharacterized protein</fullName>
    </submittedName>
</protein>